<feature type="transmembrane region" description="Helical" evidence="8">
    <location>
        <begin position="12"/>
        <end position="32"/>
    </location>
</feature>
<evidence type="ECO:0000256" key="1">
    <source>
        <dbReference type="ARBA" id="ARBA00004117"/>
    </source>
</evidence>
<sequence>MTFSYPEFLQLAGLYFYPFVRIGAMFMIIPIFSFRSVPVRFKLIFTVFITLAVAPSLSLPPPVDPFTWKGVLFISQQILIGLAMGLIFLVVFQAFVMAGHMIAMAMGLAFASMVDPGSGSQAPIVSQYFSIIVTLLFLALNGHLLVIQMVVDSFEYLPIGVAFLNRESLRLIFEFGTYIFLAGVLISLPAVTALLLVNIAFGVVTRAAPALNIFAVGFPITLLAGLILLSLITPLILPHLQELIRNALDVVSQLQLTEG</sequence>
<dbReference type="InterPro" id="IPR002010">
    <property type="entry name" value="T3SS_IM_R"/>
</dbReference>
<evidence type="ECO:0000256" key="8">
    <source>
        <dbReference type="SAM" id="Phobius"/>
    </source>
</evidence>
<dbReference type="PANTHER" id="PTHR30065">
    <property type="entry name" value="FLAGELLAR BIOSYNTHETIC PROTEIN FLIR"/>
    <property type="match status" value="1"/>
</dbReference>
<keyword evidence="3" id="KW-1003">Cell membrane</keyword>
<proteinExistence type="predicted"/>
<comment type="subcellular location">
    <subcellularLocation>
        <location evidence="1">Bacterial flagellum basal body</location>
    </subcellularLocation>
    <subcellularLocation>
        <location evidence="2">Cell membrane</location>
        <topology evidence="2">Multi-pass membrane protein</topology>
    </subcellularLocation>
</comment>
<evidence type="ECO:0000256" key="4">
    <source>
        <dbReference type="ARBA" id="ARBA00022692"/>
    </source>
</evidence>
<protein>
    <submittedName>
        <fullName evidence="9">Flagellar biosynthesis protein FliR</fullName>
    </submittedName>
</protein>
<gene>
    <name evidence="9" type="ORF">MNBD_GAMMA03-1156</name>
</gene>
<keyword evidence="9" id="KW-0969">Cilium</keyword>
<feature type="transmembrane region" description="Helical" evidence="8">
    <location>
        <begin position="122"/>
        <end position="140"/>
    </location>
</feature>
<evidence type="ECO:0000313" key="9">
    <source>
        <dbReference type="EMBL" id="VAW46648.1"/>
    </source>
</evidence>
<feature type="transmembrane region" description="Helical" evidence="8">
    <location>
        <begin position="39"/>
        <end position="58"/>
    </location>
</feature>
<dbReference type="NCBIfam" id="TIGR01400">
    <property type="entry name" value="fliR"/>
    <property type="match status" value="1"/>
</dbReference>
<organism evidence="9">
    <name type="scientific">hydrothermal vent metagenome</name>
    <dbReference type="NCBI Taxonomy" id="652676"/>
    <lineage>
        <taxon>unclassified sequences</taxon>
        <taxon>metagenomes</taxon>
        <taxon>ecological metagenomes</taxon>
    </lineage>
</organism>
<dbReference type="EMBL" id="UOFC01000110">
    <property type="protein sequence ID" value="VAW46648.1"/>
    <property type="molecule type" value="Genomic_DNA"/>
</dbReference>
<keyword evidence="9" id="KW-0966">Cell projection</keyword>
<dbReference type="GO" id="GO:0005886">
    <property type="term" value="C:plasma membrane"/>
    <property type="evidence" value="ECO:0007669"/>
    <property type="project" value="UniProtKB-SubCell"/>
</dbReference>
<feature type="transmembrane region" description="Helical" evidence="8">
    <location>
        <begin position="213"/>
        <end position="237"/>
    </location>
</feature>
<dbReference type="PRINTS" id="PR00953">
    <property type="entry name" value="TYPE3IMRPROT"/>
</dbReference>
<dbReference type="GO" id="GO:0009425">
    <property type="term" value="C:bacterial-type flagellum basal body"/>
    <property type="evidence" value="ECO:0007669"/>
    <property type="project" value="UniProtKB-SubCell"/>
</dbReference>
<reference evidence="9" key="1">
    <citation type="submission" date="2018-06" db="EMBL/GenBank/DDBJ databases">
        <authorList>
            <person name="Zhirakovskaya E."/>
        </authorList>
    </citation>
    <scope>NUCLEOTIDE SEQUENCE</scope>
</reference>
<keyword evidence="9" id="KW-0282">Flagellum</keyword>
<evidence type="ECO:0000256" key="7">
    <source>
        <dbReference type="ARBA" id="ARBA00023143"/>
    </source>
</evidence>
<dbReference type="PANTHER" id="PTHR30065:SF8">
    <property type="entry name" value="FLAGELLAR BIOSYNTHETIC PROTEIN FLIR"/>
    <property type="match status" value="1"/>
</dbReference>
<feature type="transmembrane region" description="Helical" evidence="8">
    <location>
        <begin position="78"/>
        <end position="110"/>
    </location>
</feature>
<keyword evidence="7" id="KW-0975">Bacterial flagellum</keyword>
<dbReference type="InterPro" id="IPR006303">
    <property type="entry name" value="FliR"/>
</dbReference>
<dbReference type="Pfam" id="PF01311">
    <property type="entry name" value="Bac_export_1"/>
    <property type="match status" value="1"/>
</dbReference>
<feature type="transmembrane region" description="Helical" evidence="8">
    <location>
        <begin position="177"/>
        <end position="201"/>
    </location>
</feature>
<dbReference type="GO" id="GO:0044780">
    <property type="term" value="P:bacterial-type flagellum assembly"/>
    <property type="evidence" value="ECO:0007669"/>
    <property type="project" value="InterPro"/>
</dbReference>
<evidence type="ECO:0000256" key="2">
    <source>
        <dbReference type="ARBA" id="ARBA00004651"/>
    </source>
</evidence>
<keyword evidence="4 8" id="KW-0812">Transmembrane</keyword>
<evidence type="ECO:0000256" key="5">
    <source>
        <dbReference type="ARBA" id="ARBA00022989"/>
    </source>
</evidence>
<evidence type="ECO:0000256" key="6">
    <source>
        <dbReference type="ARBA" id="ARBA00023136"/>
    </source>
</evidence>
<name>A0A3B0VSJ4_9ZZZZ</name>
<accession>A0A3B0VSJ4</accession>
<dbReference type="GO" id="GO:0006605">
    <property type="term" value="P:protein targeting"/>
    <property type="evidence" value="ECO:0007669"/>
    <property type="project" value="InterPro"/>
</dbReference>
<keyword evidence="6 8" id="KW-0472">Membrane</keyword>
<evidence type="ECO:0000256" key="3">
    <source>
        <dbReference type="ARBA" id="ARBA00022475"/>
    </source>
</evidence>
<keyword evidence="5 8" id="KW-1133">Transmembrane helix</keyword>
<dbReference type="AlphaFoldDB" id="A0A3B0VSJ4"/>